<dbReference type="EMBL" id="FMCU01000011">
    <property type="protein sequence ID" value="SCF37147.1"/>
    <property type="molecule type" value="Genomic_DNA"/>
</dbReference>
<keyword evidence="2" id="KW-1185">Reference proteome</keyword>
<evidence type="ECO:0000313" key="2">
    <source>
        <dbReference type="Proteomes" id="UP000198797"/>
    </source>
</evidence>
<sequence length="111" mass="11750">MLIYKILLPAEWAEFETVGRFDGSPFDHSSGFIHCSSREQVGATALRFFAQEPALVVAALDARLLGAAVRWEDAPDGGSFPHVYAALPLDAVVGVHQVAGASSVDDALPQG</sequence>
<dbReference type="Gene3D" id="3.20.170.20">
    <property type="entry name" value="Protein of unknown function DUF952"/>
    <property type="match status" value="1"/>
</dbReference>
<dbReference type="SUPFAM" id="SSF56399">
    <property type="entry name" value="ADP-ribosylation"/>
    <property type="match status" value="1"/>
</dbReference>
<dbReference type="PANTHER" id="PTHR34129:SF1">
    <property type="entry name" value="DUF952 DOMAIN-CONTAINING PROTEIN"/>
    <property type="match status" value="1"/>
</dbReference>
<dbReference type="STRING" id="121616.GA0070216_111184"/>
<dbReference type="AlphaFoldDB" id="A0A1C4ZVX2"/>
<dbReference type="PANTHER" id="PTHR34129">
    <property type="entry name" value="BLR1139 PROTEIN"/>
    <property type="match status" value="1"/>
</dbReference>
<dbReference type="Proteomes" id="UP000198797">
    <property type="component" value="Unassembled WGS sequence"/>
</dbReference>
<accession>A0A1C4ZVX2</accession>
<dbReference type="Pfam" id="PF06108">
    <property type="entry name" value="DUF952"/>
    <property type="match status" value="1"/>
</dbReference>
<proteinExistence type="predicted"/>
<protein>
    <submittedName>
        <fullName evidence="1">Uncharacterized conserved protein, DUF952 family</fullName>
    </submittedName>
</protein>
<gene>
    <name evidence="1" type="ORF">GA0070216_111184</name>
</gene>
<organism evidence="1 2">
    <name type="scientific">Micromonospora matsumotoense</name>
    <dbReference type="NCBI Taxonomy" id="121616"/>
    <lineage>
        <taxon>Bacteria</taxon>
        <taxon>Bacillati</taxon>
        <taxon>Actinomycetota</taxon>
        <taxon>Actinomycetes</taxon>
        <taxon>Micromonosporales</taxon>
        <taxon>Micromonosporaceae</taxon>
        <taxon>Micromonospora</taxon>
    </lineage>
</organism>
<evidence type="ECO:0000313" key="1">
    <source>
        <dbReference type="EMBL" id="SCF37147.1"/>
    </source>
</evidence>
<dbReference type="InterPro" id="IPR009297">
    <property type="entry name" value="DUF952"/>
</dbReference>
<dbReference type="OrthoDB" id="5638018at2"/>
<name>A0A1C4ZVX2_9ACTN</name>
<dbReference type="RefSeq" id="WP_091249228.1">
    <property type="nucleotide sequence ID" value="NZ_FMCU01000011.1"/>
</dbReference>
<reference evidence="2" key="1">
    <citation type="submission" date="2016-06" db="EMBL/GenBank/DDBJ databases">
        <authorList>
            <person name="Varghese N."/>
            <person name="Submissions Spin"/>
        </authorList>
    </citation>
    <scope>NUCLEOTIDE SEQUENCE [LARGE SCALE GENOMIC DNA]</scope>
    <source>
        <strain evidence="2">DSM 44100</strain>
    </source>
</reference>